<dbReference type="GO" id="GO:0016717">
    <property type="term" value="F:oxidoreductase activity, acting on paired donors, with oxidation of a pair of donors resulting in the reduction of molecular oxygen to two molecules of water"/>
    <property type="evidence" value="ECO:0007669"/>
    <property type="project" value="InterPro"/>
</dbReference>
<dbReference type="Pfam" id="PF00487">
    <property type="entry name" value="FA_desaturase"/>
    <property type="match status" value="1"/>
</dbReference>
<dbReference type="GO" id="GO:0016020">
    <property type="term" value="C:membrane"/>
    <property type="evidence" value="ECO:0007669"/>
    <property type="project" value="UniProtKB-SubCell"/>
</dbReference>
<dbReference type="GO" id="GO:0006629">
    <property type="term" value="P:lipid metabolic process"/>
    <property type="evidence" value="ECO:0007669"/>
    <property type="project" value="InterPro"/>
</dbReference>
<dbReference type="STRING" id="5627.A0A1C7LSS3"/>
<evidence type="ECO:0000313" key="8">
    <source>
        <dbReference type="EMBL" id="OBZ66969.1"/>
    </source>
</evidence>
<proteinExistence type="inferred from homology"/>
<dbReference type="InterPro" id="IPR005804">
    <property type="entry name" value="FA_desaturase_dom"/>
</dbReference>
<feature type="domain" description="Fatty acid desaturase" evidence="6">
    <location>
        <begin position="99"/>
        <end position="183"/>
    </location>
</feature>
<dbReference type="InterPro" id="IPR012171">
    <property type="entry name" value="Fatty_acid_desaturase"/>
</dbReference>
<organism evidence="8 9">
    <name type="scientific">Grifola frondosa</name>
    <name type="common">Maitake</name>
    <name type="synonym">Polyporus frondosus</name>
    <dbReference type="NCBI Taxonomy" id="5627"/>
    <lineage>
        <taxon>Eukaryota</taxon>
        <taxon>Fungi</taxon>
        <taxon>Dikarya</taxon>
        <taxon>Basidiomycota</taxon>
        <taxon>Agaricomycotina</taxon>
        <taxon>Agaricomycetes</taxon>
        <taxon>Polyporales</taxon>
        <taxon>Grifolaceae</taxon>
        <taxon>Grifola</taxon>
    </lineage>
</organism>
<comment type="similarity">
    <text evidence="3">Belongs to the fatty acid desaturase type 1 family.</text>
</comment>
<sequence length="264" mass="30573">MMLENRTTESCSERSDDHYCEDDLPEFTPMPWTLSDIRAAVPEHLFVRNTWIGVIYLVRDILMAAALWKIALHIDPLFKNHQVTGQINYIGAEAARWTAWLFYWWFQGLVFTGIWVIGHECGHGAFSANKTICDVIGFVTHNFLWTPYFSWKISHHRHHSHHASMEYDEVYVPKTRSDFGIPLEDERRIDYSEYFGDTPMYTLFMLVQQQLLAFPAYLISNVSGQKNYPKWTNHFDPRLVPSGVRWKSSSTMASHGSASLTGSS</sequence>
<keyword evidence="4" id="KW-0560">Oxidoreductase</keyword>
<evidence type="ECO:0000256" key="5">
    <source>
        <dbReference type="ARBA" id="ARBA00023136"/>
    </source>
</evidence>
<dbReference type="EMBL" id="LUGG01000027">
    <property type="protein sequence ID" value="OBZ66969.1"/>
    <property type="molecule type" value="Genomic_DNA"/>
</dbReference>
<feature type="domain" description="Fatty acid desaturase N-terminal" evidence="7">
    <location>
        <begin position="26"/>
        <end position="66"/>
    </location>
</feature>
<dbReference type="AlphaFoldDB" id="A0A1C7LSS3"/>
<gene>
    <name evidence="8" type="primary">FAD12_7</name>
    <name evidence="8" type="ORF">A0H81_13328</name>
</gene>
<accession>A0A1C7LSS3</accession>
<protein>
    <submittedName>
        <fullName evidence="8">Delta(12) fatty acid desaturase</fullName>
    </submittedName>
</protein>
<name>A0A1C7LSS3_GRIFR</name>
<reference evidence="8 9" key="1">
    <citation type="submission" date="2016-03" db="EMBL/GenBank/DDBJ databases">
        <title>Whole genome sequencing of Grifola frondosa 9006-11.</title>
        <authorList>
            <person name="Min B."/>
            <person name="Park H."/>
            <person name="Kim J.-G."/>
            <person name="Cho H."/>
            <person name="Oh Y.-L."/>
            <person name="Kong W.-S."/>
            <person name="Choi I.-G."/>
        </authorList>
    </citation>
    <scope>NUCLEOTIDE SEQUENCE [LARGE SCALE GENOMIC DNA]</scope>
    <source>
        <strain evidence="8 9">9006-11</strain>
    </source>
</reference>
<comment type="caution">
    <text evidence="8">The sequence shown here is derived from an EMBL/GenBank/DDBJ whole genome shotgun (WGS) entry which is preliminary data.</text>
</comment>
<evidence type="ECO:0000259" key="6">
    <source>
        <dbReference type="Pfam" id="PF00487"/>
    </source>
</evidence>
<evidence type="ECO:0000313" key="9">
    <source>
        <dbReference type="Proteomes" id="UP000092993"/>
    </source>
</evidence>
<evidence type="ECO:0000256" key="1">
    <source>
        <dbReference type="ARBA" id="ARBA00004370"/>
    </source>
</evidence>
<evidence type="ECO:0000256" key="3">
    <source>
        <dbReference type="ARBA" id="ARBA00009295"/>
    </source>
</evidence>
<evidence type="ECO:0000259" key="7">
    <source>
        <dbReference type="Pfam" id="PF11960"/>
    </source>
</evidence>
<keyword evidence="9" id="KW-1185">Reference proteome</keyword>
<evidence type="ECO:0000256" key="4">
    <source>
        <dbReference type="ARBA" id="ARBA00023002"/>
    </source>
</evidence>
<dbReference type="OrthoDB" id="1461976at2759"/>
<dbReference type="PANTHER" id="PTHR32100">
    <property type="entry name" value="OMEGA-6 FATTY ACID DESATURASE, CHLOROPLASTIC"/>
    <property type="match status" value="1"/>
</dbReference>
<evidence type="ECO:0000256" key="2">
    <source>
        <dbReference type="ARBA" id="ARBA00005189"/>
    </source>
</evidence>
<dbReference type="Pfam" id="PF11960">
    <property type="entry name" value="DUF3474"/>
    <property type="match status" value="1"/>
</dbReference>
<keyword evidence="5" id="KW-0472">Membrane</keyword>
<comment type="pathway">
    <text evidence="2">Lipid metabolism.</text>
</comment>
<dbReference type="Proteomes" id="UP000092993">
    <property type="component" value="Unassembled WGS sequence"/>
</dbReference>
<dbReference type="InterPro" id="IPR021863">
    <property type="entry name" value="FAS_N"/>
</dbReference>
<comment type="subcellular location">
    <subcellularLocation>
        <location evidence="1">Membrane</location>
    </subcellularLocation>
</comment>